<dbReference type="GO" id="GO:0000976">
    <property type="term" value="F:transcription cis-regulatory region binding"/>
    <property type="evidence" value="ECO:0007669"/>
    <property type="project" value="TreeGrafter"/>
</dbReference>
<gene>
    <name evidence="6" type="ORF">CDN99_15515</name>
</gene>
<dbReference type="PRINTS" id="PR00455">
    <property type="entry name" value="HTHTETR"/>
</dbReference>
<keyword evidence="3" id="KW-0804">Transcription</keyword>
<dbReference type="Pfam" id="PF21597">
    <property type="entry name" value="TetR_C_43"/>
    <property type="match status" value="1"/>
</dbReference>
<name>A0A246J8L5_9BURK</name>
<dbReference type="Proteomes" id="UP000197468">
    <property type="component" value="Unassembled WGS sequence"/>
</dbReference>
<accession>A0A246J8L5</accession>
<keyword evidence="1" id="KW-0805">Transcription regulation</keyword>
<dbReference type="SUPFAM" id="SSF46689">
    <property type="entry name" value="Homeodomain-like"/>
    <property type="match status" value="1"/>
</dbReference>
<organism evidence="6 7">
    <name type="scientific">Roseateles aquatilis</name>
    <dbReference type="NCBI Taxonomy" id="431061"/>
    <lineage>
        <taxon>Bacteria</taxon>
        <taxon>Pseudomonadati</taxon>
        <taxon>Pseudomonadota</taxon>
        <taxon>Betaproteobacteria</taxon>
        <taxon>Burkholderiales</taxon>
        <taxon>Sphaerotilaceae</taxon>
        <taxon>Roseateles</taxon>
    </lineage>
</organism>
<dbReference type="OrthoDB" id="9089941at2"/>
<dbReference type="RefSeq" id="WP_088385766.1">
    <property type="nucleotide sequence ID" value="NZ_NIOF01000006.1"/>
</dbReference>
<dbReference type="InterPro" id="IPR050109">
    <property type="entry name" value="HTH-type_TetR-like_transc_reg"/>
</dbReference>
<evidence type="ECO:0000256" key="3">
    <source>
        <dbReference type="ARBA" id="ARBA00023163"/>
    </source>
</evidence>
<dbReference type="InterPro" id="IPR001647">
    <property type="entry name" value="HTH_TetR"/>
</dbReference>
<evidence type="ECO:0000256" key="1">
    <source>
        <dbReference type="ARBA" id="ARBA00023015"/>
    </source>
</evidence>
<evidence type="ECO:0000313" key="7">
    <source>
        <dbReference type="Proteomes" id="UP000197468"/>
    </source>
</evidence>
<dbReference type="PANTHER" id="PTHR30055">
    <property type="entry name" value="HTH-TYPE TRANSCRIPTIONAL REGULATOR RUTR"/>
    <property type="match status" value="1"/>
</dbReference>
<dbReference type="PANTHER" id="PTHR30055:SF234">
    <property type="entry name" value="HTH-TYPE TRANSCRIPTIONAL REGULATOR BETI"/>
    <property type="match status" value="1"/>
</dbReference>
<dbReference type="SUPFAM" id="SSF48498">
    <property type="entry name" value="Tetracyclin repressor-like, C-terminal domain"/>
    <property type="match status" value="1"/>
</dbReference>
<keyword evidence="2 4" id="KW-0238">DNA-binding</keyword>
<evidence type="ECO:0000256" key="4">
    <source>
        <dbReference type="PROSITE-ProRule" id="PRU00335"/>
    </source>
</evidence>
<evidence type="ECO:0000259" key="5">
    <source>
        <dbReference type="PROSITE" id="PS50977"/>
    </source>
</evidence>
<dbReference type="Pfam" id="PF00440">
    <property type="entry name" value="TetR_N"/>
    <property type="match status" value="1"/>
</dbReference>
<dbReference type="InterPro" id="IPR009057">
    <property type="entry name" value="Homeodomain-like_sf"/>
</dbReference>
<dbReference type="PROSITE" id="PS50977">
    <property type="entry name" value="HTH_TETR_2"/>
    <property type="match status" value="1"/>
</dbReference>
<dbReference type="Gene3D" id="1.10.357.10">
    <property type="entry name" value="Tetracycline Repressor, domain 2"/>
    <property type="match status" value="1"/>
</dbReference>
<dbReference type="AlphaFoldDB" id="A0A246J8L5"/>
<dbReference type="InterPro" id="IPR049445">
    <property type="entry name" value="TetR_SbtR-like_C"/>
</dbReference>
<sequence length="207" mass="21819">MTSNTGKSTSESAPRALRADAQRNIDTLLQTALAVFDSSGVDAPVREIAERAGVGVGTIYRHFPRRADLIVAALRSEVDACANGAAELAAKLGGGEALVEWVERYVAFVTTRRGLAGALTSTDPALEGLPAYFLDRLRPAVQSLLDGATAAGEIRKGIKPDELLCAVGALCAPLDCPHPPEARRLVALFLDGLRYGVVPRAARSKTK</sequence>
<comment type="caution">
    <text evidence="6">The sequence shown here is derived from an EMBL/GenBank/DDBJ whole genome shotgun (WGS) entry which is preliminary data.</text>
</comment>
<reference evidence="6 7" key="1">
    <citation type="journal article" date="2008" name="Int. J. Syst. Evol. Microbiol.">
        <title>Description of Roseateles aquatilis sp. nov. and Roseateles terrae sp. nov., in the class Betaproteobacteria, and emended description of the genus Roseateles.</title>
        <authorList>
            <person name="Gomila M."/>
            <person name="Bowien B."/>
            <person name="Falsen E."/>
            <person name="Moore E.R."/>
            <person name="Lalucat J."/>
        </authorList>
    </citation>
    <scope>NUCLEOTIDE SEQUENCE [LARGE SCALE GENOMIC DNA]</scope>
    <source>
        <strain evidence="6 7">CCUG 48205</strain>
    </source>
</reference>
<evidence type="ECO:0000256" key="2">
    <source>
        <dbReference type="ARBA" id="ARBA00023125"/>
    </source>
</evidence>
<dbReference type="EMBL" id="NIOF01000006">
    <property type="protein sequence ID" value="OWQ88880.1"/>
    <property type="molecule type" value="Genomic_DNA"/>
</dbReference>
<evidence type="ECO:0000313" key="6">
    <source>
        <dbReference type="EMBL" id="OWQ88880.1"/>
    </source>
</evidence>
<protein>
    <submittedName>
        <fullName evidence="6">TetR family transcriptional regulator</fullName>
    </submittedName>
</protein>
<feature type="DNA-binding region" description="H-T-H motif" evidence="4">
    <location>
        <begin position="44"/>
        <end position="63"/>
    </location>
</feature>
<keyword evidence="7" id="KW-1185">Reference proteome</keyword>
<feature type="domain" description="HTH tetR-type" evidence="5">
    <location>
        <begin position="22"/>
        <end position="81"/>
    </location>
</feature>
<dbReference type="GO" id="GO:0003700">
    <property type="term" value="F:DNA-binding transcription factor activity"/>
    <property type="evidence" value="ECO:0007669"/>
    <property type="project" value="TreeGrafter"/>
</dbReference>
<proteinExistence type="predicted"/>
<dbReference type="InterPro" id="IPR036271">
    <property type="entry name" value="Tet_transcr_reg_TetR-rel_C_sf"/>
</dbReference>